<keyword evidence="5" id="KW-1185">Reference proteome</keyword>
<dbReference type="Proteomes" id="UP000064893">
    <property type="component" value="Chromosome"/>
</dbReference>
<keyword evidence="1 4" id="KW-0489">Methyltransferase</keyword>
<gene>
    <name evidence="4" type="primary">egtD</name>
    <name evidence="4" type="ORF">L21SP5_03706</name>
</gene>
<dbReference type="InterPro" id="IPR017804">
    <property type="entry name" value="MeTrfase_EgtD-like"/>
</dbReference>
<dbReference type="GO" id="GO:0032259">
    <property type="term" value="P:methylation"/>
    <property type="evidence" value="ECO:0007669"/>
    <property type="project" value="UniProtKB-KW"/>
</dbReference>
<dbReference type="InterPro" id="IPR019257">
    <property type="entry name" value="MeTrfase_dom"/>
</dbReference>
<protein>
    <submittedName>
        <fullName evidence="4">Histidine-specific methyltransferase EgtD</fullName>
        <ecNumber evidence="4">2.1.1.44</ecNumber>
    </submittedName>
</protein>
<dbReference type="InterPro" id="IPR051128">
    <property type="entry name" value="EgtD_Methyltrsf_superfamily"/>
</dbReference>
<evidence type="ECO:0000256" key="1">
    <source>
        <dbReference type="ARBA" id="ARBA00022603"/>
    </source>
</evidence>
<dbReference type="RefSeq" id="WP_057954592.1">
    <property type="nucleotide sequence ID" value="NZ_CP013118.1"/>
</dbReference>
<dbReference type="EMBL" id="CP013118">
    <property type="protein sequence ID" value="ALO17304.1"/>
    <property type="molecule type" value="Genomic_DNA"/>
</dbReference>
<dbReference type="KEGG" id="blq:L21SP5_03706"/>
<evidence type="ECO:0000313" key="4">
    <source>
        <dbReference type="EMBL" id="ALO17304.1"/>
    </source>
</evidence>
<evidence type="ECO:0000313" key="5">
    <source>
        <dbReference type="Proteomes" id="UP000064893"/>
    </source>
</evidence>
<dbReference type="InterPro" id="IPR029063">
    <property type="entry name" value="SAM-dependent_MTases_sf"/>
</dbReference>
<dbReference type="SUPFAM" id="SSF53335">
    <property type="entry name" value="S-adenosyl-L-methionine-dependent methyltransferases"/>
    <property type="match status" value="1"/>
</dbReference>
<dbReference type="EC" id="2.1.1.44" evidence="4"/>
<sequence length="320" mass="36845">MTVKTIDKQLLADVVQGLTYSPKCLESKYFYDDEGSRIFQQIMQMPEYYLTNCEYEIFDRKADEILDWFAPNKEPIDIIELGAGDGYKTRVLLEHFISKSADVRYLPVDISEEANRRLLSATKKALPELYIKSYTGDFFEVLSGLKVLNNRRKIFLFLGSSIGNFDKASAVKFFKHIGQFMSANDLLLVGFDLKKDPDIVLPAYDDPHGYTAAFNLNLLKRINRELDADFNLADFKHYATYNPISGEAKSYLISLKAQKVNIGVTGQTLFFDLWEPIFMEISQKYDSEMIQSLARDSGFSVVHSVDDQKHYFRNSLWKKI</sequence>
<evidence type="ECO:0000256" key="2">
    <source>
        <dbReference type="ARBA" id="ARBA00022679"/>
    </source>
</evidence>
<dbReference type="Gene3D" id="3.40.50.150">
    <property type="entry name" value="Vaccinia Virus protein VP39"/>
    <property type="match status" value="1"/>
</dbReference>
<proteinExistence type="predicted"/>
<dbReference type="STRING" id="1307839.L21SP5_03706"/>
<accession>A0A0S2I4F4</accession>
<feature type="domain" description="Histidine-specific methyltransferase SAM-dependent" evidence="3">
    <location>
        <begin position="12"/>
        <end position="318"/>
    </location>
</feature>
<dbReference type="PIRSF" id="PIRSF018005">
    <property type="entry name" value="UCP018005"/>
    <property type="match status" value="1"/>
</dbReference>
<dbReference type="PATRIC" id="fig|1307839.3.peg.3962"/>
<dbReference type="OrthoDB" id="5289726at2"/>
<dbReference type="PANTHER" id="PTHR43397">
    <property type="entry name" value="ERGOTHIONEINE BIOSYNTHESIS PROTEIN 1"/>
    <property type="match status" value="1"/>
</dbReference>
<dbReference type="PANTHER" id="PTHR43397:SF1">
    <property type="entry name" value="ERGOTHIONEINE BIOSYNTHESIS PROTEIN 1"/>
    <property type="match status" value="1"/>
</dbReference>
<name>A0A0S2I4F4_9BACT</name>
<evidence type="ECO:0000259" key="3">
    <source>
        <dbReference type="Pfam" id="PF10017"/>
    </source>
</evidence>
<dbReference type="AlphaFoldDB" id="A0A0S2I4F4"/>
<organism evidence="4 5">
    <name type="scientific">Salinivirga cyanobacteriivorans</name>
    <dbReference type="NCBI Taxonomy" id="1307839"/>
    <lineage>
        <taxon>Bacteria</taxon>
        <taxon>Pseudomonadati</taxon>
        <taxon>Bacteroidota</taxon>
        <taxon>Bacteroidia</taxon>
        <taxon>Bacteroidales</taxon>
        <taxon>Salinivirgaceae</taxon>
        <taxon>Salinivirga</taxon>
    </lineage>
</organism>
<keyword evidence="2 4" id="KW-0808">Transferase</keyword>
<dbReference type="GO" id="GO:0052706">
    <property type="term" value="F:L-histidine N(alpha)-methyltransferase activity"/>
    <property type="evidence" value="ECO:0007669"/>
    <property type="project" value="UniProtKB-EC"/>
</dbReference>
<dbReference type="Pfam" id="PF10017">
    <property type="entry name" value="Methyltransf_33"/>
    <property type="match status" value="1"/>
</dbReference>
<reference evidence="4 5" key="1">
    <citation type="submission" date="2015-11" db="EMBL/GenBank/DDBJ databases">
        <title>Description and complete genome sequence of a novel strain predominating in hypersaline microbial mats and representing a new family of the Bacteriodetes phylum.</title>
        <authorList>
            <person name="Spring S."/>
            <person name="Bunk B."/>
            <person name="Sproer C."/>
            <person name="Klenk H.-P."/>
        </authorList>
    </citation>
    <scope>NUCLEOTIDE SEQUENCE [LARGE SCALE GENOMIC DNA]</scope>
    <source>
        <strain evidence="4 5">L21-Spi-D4</strain>
    </source>
</reference>